<dbReference type="EMBL" id="SIRE01000011">
    <property type="protein sequence ID" value="TBL77771.1"/>
    <property type="molecule type" value="Genomic_DNA"/>
</dbReference>
<feature type="domain" description="Tr-type G" evidence="11">
    <location>
        <begin position="548"/>
        <end position="717"/>
    </location>
</feature>
<dbReference type="GO" id="GO:0005525">
    <property type="term" value="F:GTP binding"/>
    <property type="evidence" value="ECO:0007669"/>
    <property type="project" value="UniProtKB-KW"/>
</dbReference>
<dbReference type="InterPro" id="IPR005225">
    <property type="entry name" value="Small_GTP-bd"/>
</dbReference>
<accession>A0A4Q9DNZ1</accession>
<dbReference type="InterPro" id="IPR053905">
    <property type="entry name" value="EF-G-like_DII"/>
</dbReference>
<dbReference type="GO" id="GO:0003743">
    <property type="term" value="F:translation initiation factor activity"/>
    <property type="evidence" value="ECO:0007669"/>
    <property type="project" value="UniProtKB-UniRule"/>
</dbReference>
<evidence type="ECO:0000313" key="13">
    <source>
        <dbReference type="Proteomes" id="UP000293142"/>
    </source>
</evidence>
<dbReference type="Gene3D" id="2.40.30.10">
    <property type="entry name" value="Translation factors"/>
    <property type="match status" value="2"/>
</dbReference>
<dbReference type="HAMAP" id="MF_00100_B">
    <property type="entry name" value="IF_2_B"/>
    <property type="match status" value="1"/>
</dbReference>
<dbReference type="FunFam" id="2.40.30.10:FF:000008">
    <property type="entry name" value="Translation initiation factor IF-2"/>
    <property type="match status" value="1"/>
</dbReference>
<evidence type="ECO:0000256" key="2">
    <source>
        <dbReference type="ARBA" id="ARBA00020675"/>
    </source>
</evidence>
<dbReference type="CDD" id="cd03702">
    <property type="entry name" value="IF2_mtIF2_II"/>
    <property type="match status" value="1"/>
</dbReference>
<dbReference type="InterPro" id="IPR044145">
    <property type="entry name" value="IF2_II"/>
</dbReference>
<dbReference type="OrthoDB" id="9811804at2"/>
<dbReference type="Gene3D" id="1.10.10.2480">
    <property type="match status" value="1"/>
</dbReference>
<feature type="compositionally biased region" description="Gly residues" evidence="10">
    <location>
        <begin position="285"/>
        <end position="307"/>
    </location>
</feature>
<dbReference type="PROSITE" id="PS01176">
    <property type="entry name" value="IF2"/>
    <property type="match status" value="1"/>
</dbReference>
<keyword evidence="4 8" id="KW-0547">Nucleotide-binding</keyword>
<dbReference type="SUPFAM" id="SSF52156">
    <property type="entry name" value="Initiation factor IF2/eIF5b, domain 3"/>
    <property type="match status" value="1"/>
</dbReference>
<comment type="caution">
    <text evidence="12">The sequence shown here is derived from an EMBL/GenBank/DDBJ whole genome shotgun (WGS) entry which is preliminary data.</text>
</comment>
<dbReference type="InterPro" id="IPR027417">
    <property type="entry name" value="P-loop_NTPase"/>
</dbReference>
<dbReference type="InterPro" id="IPR000795">
    <property type="entry name" value="T_Tr_GTP-bd_dom"/>
</dbReference>
<organism evidence="12 13">
    <name type="scientific">Paenibacillus thalictri</name>
    <dbReference type="NCBI Taxonomy" id="2527873"/>
    <lineage>
        <taxon>Bacteria</taxon>
        <taxon>Bacillati</taxon>
        <taxon>Bacillota</taxon>
        <taxon>Bacilli</taxon>
        <taxon>Bacillales</taxon>
        <taxon>Paenibacillaceae</taxon>
        <taxon>Paenibacillus</taxon>
    </lineage>
</organism>
<feature type="region of interest" description="G-domain" evidence="8">
    <location>
        <begin position="551"/>
        <end position="699"/>
    </location>
</feature>
<feature type="compositionally biased region" description="Low complexity" evidence="10">
    <location>
        <begin position="138"/>
        <end position="184"/>
    </location>
</feature>
<comment type="function">
    <text evidence="7 8 9">One of the essential components for the initiation of protein synthesis. Protects formylmethionyl-tRNA from spontaneous hydrolysis and promotes its binding to the 30S ribosomal subunits. Also involved in the hydrolysis of GTP during the formation of the 70S ribosomal complex.</text>
</comment>
<feature type="region of interest" description="Disordered" evidence="10">
    <location>
        <begin position="109"/>
        <end position="377"/>
    </location>
</feature>
<name>A0A4Q9DNZ1_9BACL</name>
<dbReference type="InterPro" id="IPR036925">
    <property type="entry name" value="TIF_IF2_dom3_sf"/>
</dbReference>
<feature type="compositionally biased region" description="Low complexity" evidence="10">
    <location>
        <begin position="430"/>
        <end position="446"/>
    </location>
</feature>
<evidence type="ECO:0000256" key="9">
    <source>
        <dbReference type="RuleBase" id="RU000644"/>
    </source>
</evidence>
<evidence type="ECO:0000256" key="5">
    <source>
        <dbReference type="ARBA" id="ARBA00022917"/>
    </source>
</evidence>
<feature type="binding site" evidence="8">
    <location>
        <begin position="603"/>
        <end position="607"/>
    </location>
    <ligand>
        <name>GTP</name>
        <dbReference type="ChEBI" id="CHEBI:37565"/>
    </ligand>
</feature>
<dbReference type="InterPro" id="IPR006847">
    <property type="entry name" value="IF2_N"/>
</dbReference>
<dbReference type="InterPro" id="IPR015760">
    <property type="entry name" value="TIF_IF2"/>
</dbReference>
<evidence type="ECO:0000256" key="10">
    <source>
        <dbReference type="SAM" id="MobiDB-lite"/>
    </source>
</evidence>
<dbReference type="SUPFAM" id="SSF50447">
    <property type="entry name" value="Translation proteins"/>
    <property type="match status" value="2"/>
</dbReference>
<dbReference type="NCBIfam" id="TIGR00231">
    <property type="entry name" value="small_GTP"/>
    <property type="match status" value="1"/>
</dbReference>
<dbReference type="Gene3D" id="3.40.50.300">
    <property type="entry name" value="P-loop containing nucleotide triphosphate hydrolases"/>
    <property type="match status" value="1"/>
</dbReference>
<dbReference type="PANTHER" id="PTHR43381">
    <property type="entry name" value="TRANSLATION INITIATION FACTOR IF-2-RELATED"/>
    <property type="match status" value="1"/>
</dbReference>
<dbReference type="SUPFAM" id="SSF52540">
    <property type="entry name" value="P-loop containing nucleoside triphosphate hydrolases"/>
    <property type="match status" value="1"/>
</dbReference>
<evidence type="ECO:0000256" key="1">
    <source>
        <dbReference type="ARBA" id="ARBA00007733"/>
    </source>
</evidence>
<evidence type="ECO:0000256" key="6">
    <source>
        <dbReference type="ARBA" id="ARBA00023134"/>
    </source>
</evidence>
<feature type="compositionally biased region" description="Gly residues" evidence="10">
    <location>
        <begin position="259"/>
        <end position="269"/>
    </location>
</feature>
<dbReference type="PROSITE" id="PS51722">
    <property type="entry name" value="G_TR_2"/>
    <property type="match status" value="1"/>
</dbReference>
<feature type="binding site" evidence="8">
    <location>
        <begin position="557"/>
        <end position="564"/>
    </location>
    <ligand>
        <name>GTP</name>
        <dbReference type="ChEBI" id="CHEBI:37565"/>
    </ligand>
</feature>
<evidence type="ECO:0000256" key="3">
    <source>
        <dbReference type="ARBA" id="ARBA00022540"/>
    </source>
</evidence>
<keyword evidence="5 8" id="KW-0648">Protein biosynthesis</keyword>
<protein>
    <recommendedName>
        <fullName evidence="2 8">Translation initiation factor IF-2</fullName>
    </recommendedName>
</protein>
<dbReference type="FunFam" id="3.40.50.10050:FF:000001">
    <property type="entry name" value="Translation initiation factor IF-2"/>
    <property type="match status" value="1"/>
</dbReference>
<reference evidence="12 13" key="1">
    <citation type="submission" date="2019-02" db="EMBL/GenBank/DDBJ databases">
        <title>Paenibacillus sp. nov., isolated from surface-sterilized tissue of Thalictrum simplex L.</title>
        <authorList>
            <person name="Tuo L."/>
        </authorList>
    </citation>
    <scope>NUCLEOTIDE SEQUENCE [LARGE SCALE GENOMIC DNA]</scope>
    <source>
        <strain evidence="12 13">N2SHLJ1</strain>
    </source>
</reference>
<dbReference type="Pfam" id="PF00009">
    <property type="entry name" value="GTP_EFTU"/>
    <property type="match status" value="1"/>
</dbReference>
<comment type="similarity">
    <text evidence="1 8 9">Belongs to the TRAFAC class translation factor GTPase superfamily. Classic translation factor GTPase family. IF-2 subfamily.</text>
</comment>
<evidence type="ECO:0000313" key="12">
    <source>
        <dbReference type="EMBL" id="TBL77771.1"/>
    </source>
</evidence>
<dbReference type="InterPro" id="IPR000178">
    <property type="entry name" value="TF_IF2_bacterial-like"/>
</dbReference>
<evidence type="ECO:0000259" key="11">
    <source>
        <dbReference type="PROSITE" id="PS51722"/>
    </source>
</evidence>
<gene>
    <name evidence="8" type="primary">infB</name>
    <name evidence="12" type="ORF">EYB31_16650</name>
</gene>
<feature type="compositionally biased region" description="Low complexity" evidence="10">
    <location>
        <begin position="324"/>
        <end position="348"/>
    </location>
</feature>
<dbReference type="FunFam" id="3.40.50.300:FF:000019">
    <property type="entry name" value="Translation initiation factor IF-2"/>
    <property type="match status" value="1"/>
</dbReference>
<comment type="subcellular location">
    <subcellularLocation>
        <location evidence="8">Cytoplasm</location>
    </subcellularLocation>
</comment>
<dbReference type="Pfam" id="PF04760">
    <property type="entry name" value="IF2_N"/>
    <property type="match status" value="2"/>
</dbReference>
<dbReference type="PANTHER" id="PTHR43381:SF5">
    <property type="entry name" value="TR-TYPE G DOMAIN-CONTAINING PROTEIN"/>
    <property type="match status" value="1"/>
</dbReference>
<dbReference type="InterPro" id="IPR009000">
    <property type="entry name" value="Transl_B-barrel_sf"/>
</dbReference>
<keyword evidence="6 8" id="KW-0342">GTP-binding</keyword>
<dbReference type="GO" id="GO:0003924">
    <property type="term" value="F:GTPase activity"/>
    <property type="evidence" value="ECO:0007669"/>
    <property type="project" value="UniProtKB-UniRule"/>
</dbReference>
<dbReference type="CDD" id="cd01887">
    <property type="entry name" value="IF2_eIF5B"/>
    <property type="match status" value="1"/>
</dbReference>
<keyword evidence="3 8" id="KW-0396">Initiation factor</keyword>
<dbReference type="Pfam" id="PF22042">
    <property type="entry name" value="EF-G_D2"/>
    <property type="match status" value="1"/>
</dbReference>
<dbReference type="GO" id="GO:0005829">
    <property type="term" value="C:cytosol"/>
    <property type="evidence" value="ECO:0007669"/>
    <property type="project" value="TreeGrafter"/>
</dbReference>
<feature type="binding site" evidence="8">
    <location>
        <begin position="657"/>
        <end position="660"/>
    </location>
    <ligand>
        <name>GTP</name>
        <dbReference type="ChEBI" id="CHEBI:37565"/>
    </ligand>
</feature>
<dbReference type="CDD" id="cd03692">
    <property type="entry name" value="mtIF2_IVc"/>
    <property type="match status" value="1"/>
</dbReference>
<evidence type="ECO:0000256" key="4">
    <source>
        <dbReference type="ARBA" id="ARBA00022741"/>
    </source>
</evidence>
<sequence>MCQCWCTAAANNWERASARQTASSLPLRIKGSRKCWKRSGNYRRCRRLNKQDNKLRVYEYAKSLNMSSKEIITILKRLNIPVNNHMSVMENEAVDSVEKFFRDVKANAAAKQTNNTQRPAGNQQAKSEAPKAPQAPASQNQNSAPQQQQSGQQSSSSQQSRPQHSGQQHSGGQQGQGQYQQRNSGGQGQGQGQYQQRNSGGQGQGQYQQRNSGGQGQGQGQYQQRNSGGQGQGQYQRSGQQGQGQGQYQRSGQGQQNRPGGGQGGQGGQRDGRPQGSYQDRRPQGSGGGQQYRQGGSGGQGGQGGGQRDFNRDSRPQQGGGQQGRPQQNSRPSENRSFSAPAPSFSQPQGGGNANRNRNFEQRSNNGGNFSNPRKNQDNNRQFVAQKAVASTPLKAQDVIELDLDDPNVSTGKTAKTTKPAPKRFEDNKSGGNNRGFNNRSGNNRNQRGRGQEPVQRKEKIDNTPKKIIVRGTMTVGEMAKALHKDASEVIKKLLFLGVMATINQELDLDSIQLLATEFGVEVELKIPVEEDKFELVEEKDEEADLLERPPVVTIMGHVDHGKTTLLDAIRQTSVTEGEAGGITQHIGAYQVEIHNKKITFLDTPGHEAFTSMRARGAQVTDITILVVAADDGVMPQTVEAINHAKAAKVPIIVAVNKIDKPGANTERIKQEMTEYELVPEEWGGDTIFCELSAKQRIGLESLLDTILLVAEVQELKANPNKRARGTVIEAELDKGKGPVARVLIQHGTLKIGDSFVAGNCFGRVRAMVNDKGKKLKEAGPSTPVEITGLTEVPLAGDPFMAFEDERKARMIADKRAITQRQADMGANTRVTLDDLYKHIKDGEIKDLNVIIKGDVQGSVEALKGSLGKIDIEGVRVKILHIGVGAITESDVILASASNAIVIGFNVRPEPQAKLTAEQEKVDVRLHRVIYNVIDEIEAAMKGMLDPVYKENVIGHAEVRNVFKVSKVGTIAGCMVTSGKIARNAEMRLIRSGIVVFEGKVDSLKRFKDDAKEVAQGYECGISLDKFNDIKEGDIIEAFVMETVER</sequence>
<dbReference type="NCBIfam" id="TIGR00487">
    <property type="entry name" value="IF-2"/>
    <property type="match status" value="1"/>
</dbReference>
<proteinExistence type="inferred from homology"/>
<dbReference type="Proteomes" id="UP000293142">
    <property type="component" value="Unassembled WGS sequence"/>
</dbReference>
<dbReference type="AlphaFoldDB" id="A0A4Q9DNZ1"/>
<feature type="compositionally biased region" description="Polar residues" evidence="10">
    <location>
        <begin position="354"/>
        <end position="377"/>
    </location>
</feature>
<feature type="compositionally biased region" description="Low complexity" evidence="10">
    <location>
        <begin position="220"/>
        <end position="258"/>
    </location>
</feature>
<keyword evidence="13" id="KW-1185">Reference proteome</keyword>
<keyword evidence="8" id="KW-0963">Cytoplasm</keyword>
<feature type="compositionally biased region" description="Low complexity" evidence="10">
    <location>
        <begin position="192"/>
        <end position="212"/>
    </location>
</feature>
<dbReference type="Gene3D" id="3.40.50.10050">
    <property type="entry name" value="Translation initiation factor IF- 2, domain 3"/>
    <property type="match status" value="1"/>
</dbReference>
<dbReference type="InterPro" id="IPR023115">
    <property type="entry name" value="TIF_IF2_dom3"/>
</dbReference>
<dbReference type="FunFam" id="2.40.30.10:FF:000054">
    <property type="entry name" value="Translation initiation factor IF-2"/>
    <property type="match status" value="1"/>
</dbReference>
<evidence type="ECO:0000256" key="7">
    <source>
        <dbReference type="ARBA" id="ARBA00025162"/>
    </source>
</evidence>
<dbReference type="Pfam" id="PF11987">
    <property type="entry name" value="IF-2"/>
    <property type="match status" value="1"/>
</dbReference>
<feature type="region of interest" description="Disordered" evidence="10">
    <location>
        <begin position="405"/>
        <end position="462"/>
    </location>
</feature>
<feature type="compositionally biased region" description="Low complexity" evidence="10">
    <location>
        <begin position="411"/>
        <end position="420"/>
    </location>
</feature>
<evidence type="ECO:0000256" key="8">
    <source>
        <dbReference type="HAMAP-Rule" id="MF_00100"/>
    </source>
</evidence>